<accession>A0ACB9GJ84</accession>
<evidence type="ECO:0000313" key="1">
    <source>
        <dbReference type="EMBL" id="KAI3783484.1"/>
    </source>
</evidence>
<gene>
    <name evidence="1" type="ORF">L1987_42568</name>
</gene>
<comment type="caution">
    <text evidence="1">The sequence shown here is derived from an EMBL/GenBank/DDBJ whole genome shotgun (WGS) entry which is preliminary data.</text>
</comment>
<reference evidence="2" key="1">
    <citation type="journal article" date="2022" name="Mol. Ecol. Resour.">
        <title>The genomes of chicory, endive, great burdock and yacon provide insights into Asteraceae palaeo-polyploidization history and plant inulin production.</title>
        <authorList>
            <person name="Fan W."/>
            <person name="Wang S."/>
            <person name="Wang H."/>
            <person name="Wang A."/>
            <person name="Jiang F."/>
            <person name="Liu H."/>
            <person name="Zhao H."/>
            <person name="Xu D."/>
            <person name="Zhang Y."/>
        </authorList>
    </citation>
    <scope>NUCLEOTIDE SEQUENCE [LARGE SCALE GENOMIC DNA]</scope>
    <source>
        <strain evidence="2">cv. Yunnan</strain>
    </source>
</reference>
<reference evidence="1 2" key="2">
    <citation type="journal article" date="2022" name="Mol. Ecol. Resour.">
        <title>The genomes of chicory, endive, great burdock and yacon provide insights into Asteraceae paleo-polyploidization history and plant inulin production.</title>
        <authorList>
            <person name="Fan W."/>
            <person name="Wang S."/>
            <person name="Wang H."/>
            <person name="Wang A."/>
            <person name="Jiang F."/>
            <person name="Liu H."/>
            <person name="Zhao H."/>
            <person name="Xu D."/>
            <person name="Zhang Y."/>
        </authorList>
    </citation>
    <scope>NUCLEOTIDE SEQUENCE [LARGE SCALE GENOMIC DNA]</scope>
    <source>
        <strain evidence="2">cv. Yunnan</strain>
        <tissue evidence="1">Leaves</tissue>
    </source>
</reference>
<protein>
    <submittedName>
        <fullName evidence="1">Uncharacterized protein</fullName>
    </submittedName>
</protein>
<keyword evidence="2" id="KW-1185">Reference proteome</keyword>
<name>A0ACB9GJ84_9ASTR</name>
<evidence type="ECO:0000313" key="2">
    <source>
        <dbReference type="Proteomes" id="UP001056120"/>
    </source>
</evidence>
<dbReference type="Proteomes" id="UP001056120">
    <property type="component" value="Linkage Group LG14"/>
</dbReference>
<proteinExistence type="predicted"/>
<organism evidence="1 2">
    <name type="scientific">Smallanthus sonchifolius</name>
    <dbReference type="NCBI Taxonomy" id="185202"/>
    <lineage>
        <taxon>Eukaryota</taxon>
        <taxon>Viridiplantae</taxon>
        <taxon>Streptophyta</taxon>
        <taxon>Embryophyta</taxon>
        <taxon>Tracheophyta</taxon>
        <taxon>Spermatophyta</taxon>
        <taxon>Magnoliopsida</taxon>
        <taxon>eudicotyledons</taxon>
        <taxon>Gunneridae</taxon>
        <taxon>Pentapetalae</taxon>
        <taxon>asterids</taxon>
        <taxon>campanulids</taxon>
        <taxon>Asterales</taxon>
        <taxon>Asteraceae</taxon>
        <taxon>Asteroideae</taxon>
        <taxon>Heliantheae alliance</taxon>
        <taxon>Millerieae</taxon>
        <taxon>Smallanthus</taxon>
    </lineage>
</organism>
<dbReference type="EMBL" id="CM042031">
    <property type="protein sequence ID" value="KAI3783484.1"/>
    <property type="molecule type" value="Genomic_DNA"/>
</dbReference>
<sequence length="312" mass="34451">MSTSPTSQAGKEPAVPTVPSPEPKRRRLNPIANTLVYDEPFTVRVRDNTQDWNYYDDMIRSWVCKEQVPPPCFADTTASLQTLPPLQYPLEQDFAAFVANMDREIGNMRDAAGEITGLLQRGSQADLKLEKLTEGLGETDATRIEELEAQLEAANAAGDAQDVEPEGEPAEIMSGRGRGGRNSGRGNINMTAAELTAIINDRVEEAVAANQATQNTGVELNEQSVCFAGWKRLNRSLRCATVHRSTELNTHLIANALPWEEFKTMLREEYCLRDEVQKLEVPQIQSTVTSSNPTTIQQTIRQAHKLTGQAVA</sequence>